<dbReference type="PANTHER" id="PTHR30204">
    <property type="entry name" value="REDOX-CYCLING DRUG-SENSING TRANSCRIPTIONAL ACTIVATOR SOXR"/>
    <property type="match status" value="1"/>
</dbReference>
<dbReference type="GO" id="GO:0003677">
    <property type="term" value="F:DNA binding"/>
    <property type="evidence" value="ECO:0007669"/>
    <property type="project" value="UniProtKB-KW"/>
</dbReference>
<dbReference type="GO" id="GO:0003700">
    <property type="term" value="F:DNA-binding transcription factor activity"/>
    <property type="evidence" value="ECO:0007669"/>
    <property type="project" value="InterPro"/>
</dbReference>
<dbReference type="AlphaFoldDB" id="A0A7Z0EJQ5"/>
<proteinExistence type="predicted"/>
<comment type="caution">
    <text evidence="4">The sequence shown here is derived from an EMBL/GenBank/DDBJ whole genome shotgun (WGS) entry which is preliminary data.</text>
</comment>
<dbReference type="InterPro" id="IPR000551">
    <property type="entry name" value="MerR-type_HTH_dom"/>
</dbReference>
<dbReference type="PROSITE" id="PS50937">
    <property type="entry name" value="HTH_MERR_2"/>
    <property type="match status" value="1"/>
</dbReference>
<evidence type="ECO:0000313" key="4">
    <source>
        <dbReference type="EMBL" id="NYJ32518.1"/>
    </source>
</evidence>
<dbReference type="InterPro" id="IPR047057">
    <property type="entry name" value="MerR_fam"/>
</dbReference>
<feature type="region of interest" description="Disordered" evidence="2">
    <location>
        <begin position="232"/>
        <end position="253"/>
    </location>
</feature>
<dbReference type="Proteomes" id="UP000572051">
    <property type="component" value="Unassembled WGS sequence"/>
</dbReference>
<organism evidence="4 5">
    <name type="scientific">Nocardiopsis aegyptia</name>
    <dbReference type="NCBI Taxonomy" id="220378"/>
    <lineage>
        <taxon>Bacteria</taxon>
        <taxon>Bacillati</taxon>
        <taxon>Actinomycetota</taxon>
        <taxon>Actinomycetes</taxon>
        <taxon>Streptosporangiales</taxon>
        <taxon>Nocardiopsidaceae</taxon>
        <taxon>Nocardiopsis</taxon>
    </lineage>
</organism>
<accession>A0A7Z0EJQ5</accession>
<sequence length="253" mass="28297">MAWSTQQVAELAGTTVKAVRYYHQIGVLDVPERAANGYKQYEVPHLVRLLQIKRLSDLGVPLSEVAAMGRADEEPDEAIRVLDAELAATVDRLNRVRAELAVILRHRAPAYVPPAFAPVSHDLSDRQRSLLMVYSSVLSEESMEEFRELISEGDDTEEEFEALSPDADEDTIERLAARMWPVVVRTRERRPRTADLAADAPRGPKHAAQTMAEAMVQLYNPAQLRVLKRLTDLLAEETPDTDTAERTDSDPEG</sequence>
<dbReference type="InterPro" id="IPR009061">
    <property type="entry name" value="DNA-bd_dom_put_sf"/>
</dbReference>
<gene>
    <name evidence="4" type="ORF">HNR10_000399</name>
</gene>
<keyword evidence="5" id="KW-1185">Reference proteome</keyword>
<evidence type="ECO:0000259" key="3">
    <source>
        <dbReference type="PROSITE" id="PS50937"/>
    </source>
</evidence>
<keyword evidence="1 4" id="KW-0238">DNA-binding</keyword>
<dbReference type="Pfam" id="PF13411">
    <property type="entry name" value="MerR_1"/>
    <property type="match status" value="1"/>
</dbReference>
<evidence type="ECO:0000256" key="1">
    <source>
        <dbReference type="ARBA" id="ARBA00023125"/>
    </source>
</evidence>
<name>A0A7Z0EJQ5_9ACTN</name>
<reference evidence="4 5" key="1">
    <citation type="submission" date="2020-07" db="EMBL/GenBank/DDBJ databases">
        <title>Sequencing the genomes of 1000 actinobacteria strains.</title>
        <authorList>
            <person name="Klenk H.-P."/>
        </authorList>
    </citation>
    <scope>NUCLEOTIDE SEQUENCE [LARGE SCALE GENOMIC DNA]</scope>
    <source>
        <strain evidence="4 5">DSM 44442</strain>
    </source>
</reference>
<evidence type="ECO:0000256" key="2">
    <source>
        <dbReference type="SAM" id="MobiDB-lite"/>
    </source>
</evidence>
<feature type="domain" description="HTH merR-type" evidence="3">
    <location>
        <begin position="2"/>
        <end position="71"/>
    </location>
</feature>
<dbReference type="CDD" id="cd00592">
    <property type="entry name" value="HTH_MerR-like"/>
    <property type="match status" value="1"/>
</dbReference>
<protein>
    <submittedName>
        <fullName evidence="4">DNA-binding transcriptional MerR regulator</fullName>
    </submittedName>
</protein>
<dbReference type="RefSeq" id="WP_179820380.1">
    <property type="nucleotide sequence ID" value="NZ_JACCFS010000001.1"/>
</dbReference>
<dbReference type="EMBL" id="JACCFS010000001">
    <property type="protein sequence ID" value="NYJ32518.1"/>
    <property type="molecule type" value="Genomic_DNA"/>
</dbReference>
<feature type="compositionally biased region" description="Basic and acidic residues" evidence="2">
    <location>
        <begin position="243"/>
        <end position="253"/>
    </location>
</feature>
<dbReference type="SUPFAM" id="SSF46955">
    <property type="entry name" value="Putative DNA-binding domain"/>
    <property type="match status" value="1"/>
</dbReference>
<dbReference type="PANTHER" id="PTHR30204:SF93">
    <property type="entry name" value="HTH MERR-TYPE DOMAIN-CONTAINING PROTEIN"/>
    <property type="match status" value="1"/>
</dbReference>
<dbReference type="SMART" id="SM00422">
    <property type="entry name" value="HTH_MERR"/>
    <property type="match status" value="1"/>
</dbReference>
<dbReference type="Gene3D" id="1.10.1660.10">
    <property type="match status" value="1"/>
</dbReference>
<evidence type="ECO:0000313" key="5">
    <source>
        <dbReference type="Proteomes" id="UP000572051"/>
    </source>
</evidence>